<comment type="subcellular location">
    <subcellularLocation>
        <location evidence="1">Membrane</location>
        <topology evidence="1">Single-pass membrane protein</topology>
    </subcellularLocation>
</comment>
<feature type="compositionally biased region" description="Basic and acidic residues" evidence="5">
    <location>
        <begin position="351"/>
        <end position="368"/>
    </location>
</feature>
<protein>
    <recommendedName>
        <fullName evidence="9">DUF1682-domain-containing protein</fullName>
    </recommendedName>
</protein>
<dbReference type="InterPro" id="IPR012879">
    <property type="entry name" value="CCDC47"/>
</dbReference>
<dbReference type="Proteomes" id="UP000612746">
    <property type="component" value="Unassembled WGS sequence"/>
</dbReference>
<dbReference type="GO" id="GO:0005509">
    <property type="term" value="F:calcium ion binding"/>
    <property type="evidence" value="ECO:0007669"/>
    <property type="project" value="InterPro"/>
</dbReference>
<reference evidence="7" key="1">
    <citation type="submission" date="2020-12" db="EMBL/GenBank/DDBJ databases">
        <title>Metabolic potential, ecology and presence of endohyphal bacteria is reflected in genomic diversity of Mucoromycotina.</title>
        <authorList>
            <person name="Muszewska A."/>
            <person name="Okrasinska A."/>
            <person name="Steczkiewicz K."/>
            <person name="Drgas O."/>
            <person name="Orlowska M."/>
            <person name="Perlinska-Lenart U."/>
            <person name="Aleksandrzak-Piekarczyk T."/>
            <person name="Szatraj K."/>
            <person name="Zielenkiewicz U."/>
            <person name="Pilsyk S."/>
            <person name="Malc E."/>
            <person name="Mieczkowski P."/>
            <person name="Kruszewska J.S."/>
            <person name="Biernat P."/>
            <person name="Pawlowska J."/>
        </authorList>
    </citation>
    <scope>NUCLEOTIDE SEQUENCE</scope>
    <source>
        <strain evidence="7">WA0000051536</strain>
    </source>
</reference>
<dbReference type="PANTHER" id="PTHR12883:SF0">
    <property type="entry name" value="PAT COMPLEX SUBUNIT CCDC47"/>
    <property type="match status" value="1"/>
</dbReference>
<feature type="region of interest" description="Disordered" evidence="5">
    <location>
        <begin position="351"/>
        <end position="398"/>
    </location>
</feature>
<dbReference type="Pfam" id="PF07946">
    <property type="entry name" value="CCDC47"/>
    <property type="match status" value="1"/>
</dbReference>
<dbReference type="OrthoDB" id="10039147at2759"/>
<organism evidence="7 8">
    <name type="scientific">Umbelopsis vinacea</name>
    <dbReference type="NCBI Taxonomy" id="44442"/>
    <lineage>
        <taxon>Eukaryota</taxon>
        <taxon>Fungi</taxon>
        <taxon>Fungi incertae sedis</taxon>
        <taxon>Mucoromycota</taxon>
        <taxon>Mucoromycotina</taxon>
        <taxon>Umbelopsidomycetes</taxon>
        <taxon>Umbelopsidales</taxon>
        <taxon>Umbelopsidaceae</taxon>
        <taxon>Umbelopsis</taxon>
    </lineage>
</organism>
<evidence type="ECO:0000256" key="2">
    <source>
        <dbReference type="ARBA" id="ARBA00022692"/>
    </source>
</evidence>
<dbReference type="GO" id="GO:0016020">
    <property type="term" value="C:membrane"/>
    <property type="evidence" value="ECO:0007669"/>
    <property type="project" value="UniProtKB-SubCell"/>
</dbReference>
<evidence type="ECO:0000313" key="8">
    <source>
        <dbReference type="Proteomes" id="UP000612746"/>
    </source>
</evidence>
<keyword evidence="8" id="KW-1185">Reference proteome</keyword>
<keyword evidence="3 6" id="KW-1133">Transmembrane helix</keyword>
<gene>
    <name evidence="7" type="ORF">INT44_006578</name>
</gene>
<evidence type="ECO:0000256" key="5">
    <source>
        <dbReference type="SAM" id="MobiDB-lite"/>
    </source>
</evidence>
<feature type="compositionally biased region" description="Basic and acidic residues" evidence="5">
    <location>
        <begin position="374"/>
        <end position="389"/>
    </location>
</feature>
<comment type="caution">
    <text evidence="7">The sequence shown here is derived from an EMBL/GenBank/DDBJ whole genome shotgun (WGS) entry which is preliminary data.</text>
</comment>
<evidence type="ECO:0000313" key="7">
    <source>
        <dbReference type="EMBL" id="KAG2179730.1"/>
    </source>
</evidence>
<dbReference type="EMBL" id="JAEPRA010000010">
    <property type="protein sequence ID" value="KAG2179730.1"/>
    <property type="molecule type" value="Genomic_DNA"/>
</dbReference>
<evidence type="ECO:0000256" key="4">
    <source>
        <dbReference type="ARBA" id="ARBA00023136"/>
    </source>
</evidence>
<feature type="transmembrane region" description="Helical" evidence="6">
    <location>
        <begin position="28"/>
        <end position="49"/>
    </location>
</feature>
<accession>A0A8H7PU15</accession>
<evidence type="ECO:0000256" key="1">
    <source>
        <dbReference type="ARBA" id="ARBA00004167"/>
    </source>
</evidence>
<proteinExistence type="predicted"/>
<sequence length="398" mass="44834">MGEGKNLGNLTIKNLTTAKRLGTQTPRLFAIMIRVGSSLVALFVSTVLAETKDDQTVQPPTPLAYPTKVSVKDFLFEIAMLCFFAAYIAIWYVGGNKNLALAKKWTGAQLEYLRSQFAHVGDNSGNTLVKDSPNEYVLYTSGRRNMKFAHWFVTLYPRNDVTTAIANRVLALAGWEKPAKDHVTVTVTLDDNVSEGFVFAVLPEATSKELRADRFDLKKFTKTSQHSKLPNNLVVSCESSELADVLLEGKVADVIREAGDAFNSLIITCYPAVAPESLQEFYPKTIHFDFNINSSDAKASSDLVQLVCELPDILNARCRTFRPEIKNKLRKNREEVLKEYAKIHAEERAEELAKKKADAKKAEEERVRKLSPAEQRKWEEKERAKELKKSQKKRVKKS</sequence>
<dbReference type="PANTHER" id="PTHR12883">
    <property type="entry name" value="ADIPOCYTE-SPECIFIC PROTEIN 4-RELATED"/>
    <property type="match status" value="1"/>
</dbReference>
<evidence type="ECO:0000256" key="6">
    <source>
        <dbReference type="SAM" id="Phobius"/>
    </source>
</evidence>
<evidence type="ECO:0008006" key="9">
    <source>
        <dbReference type="Google" id="ProtNLM"/>
    </source>
</evidence>
<dbReference type="AlphaFoldDB" id="A0A8H7PU15"/>
<feature type="transmembrane region" description="Helical" evidence="6">
    <location>
        <begin position="74"/>
        <end position="94"/>
    </location>
</feature>
<evidence type="ECO:0000256" key="3">
    <source>
        <dbReference type="ARBA" id="ARBA00022989"/>
    </source>
</evidence>
<dbReference type="GO" id="GO:0032469">
    <property type="term" value="P:endoplasmic reticulum calcium ion homeostasis"/>
    <property type="evidence" value="ECO:0007669"/>
    <property type="project" value="InterPro"/>
</dbReference>
<name>A0A8H7PU15_9FUNG</name>
<keyword evidence="2 6" id="KW-0812">Transmembrane</keyword>
<dbReference type="GO" id="GO:0005783">
    <property type="term" value="C:endoplasmic reticulum"/>
    <property type="evidence" value="ECO:0007669"/>
    <property type="project" value="InterPro"/>
</dbReference>
<keyword evidence="4 6" id="KW-0472">Membrane</keyword>